<dbReference type="OMA" id="WTHFIPN"/>
<dbReference type="Proteomes" id="UP000594260">
    <property type="component" value="Unplaced"/>
</dbReference>
<sequence>MLSATSSIAWYITKWYKQLMSRRLMKVIYKRPNQYISRLSMTSMFLLLVPLLALRTSVAVGLDDCCFSLVESVPEELTFPSGSPVHPTTHQTWMNLISKAQSNIDIASFYWTLRNKDISPGDNSSWMGEEVFAALLNTGIRGNAKIRIVQNIPSKINPATDTADFVKLGAADVQTLDFDEIFGAGLLHTKFWVVDDTHIFIGSANMDYRSLSQVKELGAVIYNCPSLALDLKKVFEIYWTVGVLGTVPSNWPDSFSTQYNAKTPLPVNLNNSAAQVYISSSPPPFSPKGRSDDLESILAGINEAEEFIYVAVMDFYPQMIYDSPKKGELWLVLETALKRAAIERKVQVRLLVSEWQSTKPEMKAFVASLGELGKVFSIQTKKFVVPPLSRNRIIPFSRVNHNKYMVTDKRAFIGTSNWSGDYFTYTAGVGIHIFQEQIQQQLKAIFLRDWESQYTHDIYDNCS</sequence>
<name>A0A7M7JW02_VARDE</name>
<feature type="domain" description="PLD phosphodiesterase" evidence="2">
    <location>
        <begin position="183"/>
        <end position="210"/>
    </location>
</feature>
<accession>A0A7M7JW02</accession>
<reference evidence="3" key="1">
    <citation type="submission" date="2021-01" db="UniProtKB">
        <authorList>
            <consortium name="EnsemblMetazoa"/>
        </authorList>
    </citation>
    <scope>IDENTIFICATION</scope>
</reference>
<dbReference type="PANTHER" id="PTHR10185:SF17">
    <property type="entry name" value="GM01519P-RELATED"/>
    <property type="match status" value="1"/>
</dbReference>
<dbReference type="InterPro" id="IPR050874">
    <property type="entry name" value="Diverse_PLD-related"/>
</dbReference>
<dbReference type="AlphaFoldDB" id="A0A7M7JW02"/>
<dbReference type="PROSITE" id="PS50035">
    <property type="entry name" value="PLD"/>
    <property type="match status" value="2"/>
</dbReference>
<evidence type="ECO:0000313" key="3">
    <source>
        <dbReference type="EnsemblMetazoa" id="XP_022656821"/>
    </source>
</evidence>
<dbReference type="PANTHER" id="PTHR10185">
    <property type="entry name" value="PHOSPHOLIPASE D - RELATED"/>
    <property type="match status" value="1"/>
</dbReference>
<dbReference type="OrthoDB" id="1923775at2759"/>
<keyword evidence="4" id="KW-1185">Reference proteome</keyword>
<dbReference type="SMART" id="SM00155">
    <property type="entry name" value="PLDc"/>
    <property type="match status" value="2"/>
</dbReference>
<dbReference type="CDD" id="cd09107">
    <property type="entry name" value="PLDc_vPLD3_4_5_like_2"/>
    <property type="match status" value="1"/>
</dbReference>
<dbReference type="RefSeq" id="XP_022656821.1">
    <property type="nucleotide sequence ID" value="XM_022801086.1"/>
</dbReference>
<evidence type="ECO:0000256" key="1">
    <source>
        <dbReference type="ARBA" id="ARBA00008664"/>
    </source>
</evidence>
<feature type="domain" description="PLD phosphodiesterase" evidence="2">
    <location>
        <begin position="396"/>
        <end position="422"/>
    </location>
</feature>
<dbReference type="GO" id="GO:0003824">
    <property type="term" value="F:catalytic activity"/>
    <property type="evidence" value="ECO:0007669"/>
    <property type="project" value="InterPro"/>
</dbReference>
<dbReference type="SUPFAM" id="SSF56024">
    <property type="entry name" value="Phospholipase D/nuclease"/>
    <property type="match status" value="2"/>
</dbReference>
<evidence type="ECO:0000313" key="4">
    <source>
        <dbReference type="Proteomes" id="UP000594260"/>
    </source>
</evidence>
<dbReference type="Pfam" id="PF00614">
    <property type="entry name" value="PLDc"/>
    <property type="match status" value="1"/>
</dbReference>
<evidence type="ECO:0000259" key="2">
    <source>
        <dbReference type="PROSITE" id="PS50035"/>
    </source>
</evidence>
<protein>
    <recommendedName>
        <fullName evidence="2">PLD phosphodiesterase domain-containing protein</fullName>
    </recommendedName>
</protein>
<dbReference type="CDD" id="cd09106">
    <property type="entry name" value="PLDc_vPLD3_4_5_like_1"/>
    <property type="match status" value="1"/>
</dbReference>
<dbReference type="Gene3D" id="3.30.870.10">
    <property type="entry name" value="Endonuclease Chain A"/>
    <property type="match status" value="2"/>
</dbReference>
<dbReference type="RefSeq" id="XP_022656820.1">
    <property type="nucleotide sequence ID" value="XM_022801085.1"/>
</dbReference>
<organism evidence="3 4">
    <name type="scientific">Varroa destructor</name>
    <name type="common">Honeybee mite</name>
    <dbReference type="NCBI Taxonomy" id="109461"/>
    <lineage>
        <taxon>Eukaryota</taxon>
        <taxon>Metazoa</taxon>
        <taxon>Ecdysozoa</taxon>
        <taxon>Arthropoda</taxon>
        <taxon>Chelicerata</taxon>
        <taxon>Arachnida</taxon>
        <taxon>Acari</taxon>
        <taxon>Parasitiformes</taxon>
        <taxon>Mesostigmata</taxon>
        <taxon>Gamasina</taxon>
        <taxon>Dermanyssoidea</taxon>
        <taxon>Varroidae</taxon>
        <taxon>Varroa</taxon>
    </lineage>
</organism>
<dbReference type="Pfam" id="PF13918">
    <property type="entry name" value="PLDc_3"/>
    <property type="match status" value="1"/>
</dbReference>
<comment type="similarity">
    <text evidence="1">Belongs to the phospholipase D family.</text>
</comment>
<dbReference type="InterPro" id="IPR032803">
    <property type="entry name" value="PLDc_3"/>
</dbReference>
<dbReference type="KEGG" id="vde:111248569"/>
<dbReference type="EnsemblMetazoa" id="XM_022801086">
    <property type="protein sequence ID" value="XP_022656821"/>
    <property type="gene ID" value="LOC111248569"/>
</dbReference>
<dbReference type="InterPro" id="IPR001736">
    <property type="entry name" value="PLipase_D/transphosphatidylase"/>
</dbReference>
<dbReference type="GeneID" id="111248569"/>
<dbReference type="InParanoid" id="A0A7M7JW02"/>
<proteinExistence type="inferred from homology"/>
<dbReference type="FunCoup" id="A0A7M7JW02">
    <property type="interactions" value="224"/>
</dbReference>
<dbReference type="EnsemblMetazoa" id="XM_022801085">
    <property type="protein sequence ID" value="XP_022656820"/>
    <property type="gene ID" value="LOC111248569"/>
</dbReference>